<name>A0A4Y2HRD2_ARAVE</name>
<comment type="caution">
    <text evidence="2">The sequence shown here is derived from an EMBL/GenBank/DDBJ whole genome shotgun (WGS) entry which is preliminary data.</text>
</comment>
<dbReference type="EMBL" id="BGPR01099955">
    <property type="protein sequence ID" value="GBM54420.1"/>
    <property type="molecule type" value="Genomic_DNA"/>
</dbReference>
<dbReference type="Gene3D" id="2.60.40.10">
    <property type="entry name" value="Immunoglobulins"/>
    <property type="match status" value="1"/>
</dbReference>
<sequence>MESRFPAMLVLRLGREFYTESSTGDFTYVHSNPRAHRFNNGTLVLSDVEESDAGSYLCQATNGIAAGLSKIIGLQVLGKINMLIL</sequence>
<dbReference type="OrthoDB" id="6429135at2759"/>
<evidence type="ECO:0000313" key="1">
    <source>
        <dbReference type="EMBL" id="GBM54420.1"/>
    </source>
</evidence>
<gene>
    <name evidence="2" type="ORF">AVEN_251897_1</name>
    <name evidence="1" type="ORF">AVEN_43202_1</name>
</gene>
<proteinExistence type="predicted"/>
<accession>A0A4Y2HRD2</accession>
<evidence type="ECO:0000313" key="3">
    <source>
        <dbReference type="Proteomes" id="UP000499080"/>
    </source>
</evidence>
<dbReference type="InterPro" id="IPR036179">
    <property type="entry name" value="Ig-like_dom_sf"/>
</dbReference>
<protein>
    <submittedName>
        <fullName evidence="2">Uncharacterized protein</fullName>
    </submittedName>
</protein>
<dbReference type="AlphaFoldDB" id="A0A4Y2HRD2"/>
<evidence type="ECO:0000313" key="2">
    <source>
        <dbReference type="EMBL" id="GBM67785.1"/>
    </source>
</evidence>
<dbReference type="SUPFAM" id="SSF48726">
    <property type="entry name" value="Immunoglobulin"/>
    <property type="match status" value="1"/>
</dbReference>
<dbReference type="EMBL" id="BGPR01103870">
    <property type="protein sequence ID" value="GBM67785.1"/>
    <property type="molecule type" value="Genomic_DNA"/>
</dbReference>
<organism evidence="2 3">
    <name type="scientific">Araneus ventricosus</name>
    <name type="common">Orbweaver spider</name>
    <name type="synonym">Epeira ventricosa</name>
    <dbReference type="NCBI Taxonomy" id="182803"/>
    <lineage>
        <taxon>Eukaryota</taxon>
        <taxon>Metazoa</taxon>
        <taxon>Ecdysozoa</taxon>
        <taxon>Arthropoda</taxon>
        <taxon>Chelicerata</taxon>
        <taxon>Arachnida</taxon>
        <taxon>Araneae</taxon>
        <taxon>Araneomorphae</taxon>
        <taxon>Entelegynae</taxon>
        <taxon>Araneoidea</taxon>
        <taxon>Araneidae</taxon>
        <taxon>Araneus</taxon>
    </lineage>
</organism>
<dbReference type="InterPro" id="IPR013783">
    <property type="entry name" value="Ig-like_fold"/>
</dbReference>
<dbReference type="Proteomes" id="UP000499080">
    <property type="component" value="Unassembled WGS sequence"/>
</dbReference>
<keyword evidence="3" id="KW-1185">Reference proteome</keyword>
<reference evidence="2 3" key="1">
    <citation type="journal article" date="2019" name="Sci. Rep.">
        <title>Orb-weaving spider Araneus ventricosus genome elucidates the spidroin gene catalogue.</title>
        <authorList>
            <person name="Kono N."/>
            <person name="Nakamura H."/>
            <person name="Ohtoshi R."/>
            <person name="Moran D.A.P."/>
            <person name="Shinohara A."/>
            <person name="Yoshida Y."/>
            <person name="Fujiwara M."/>
            <person name="Mori M."/>
            <person name="Tomita M."/>
            <person name="Arakawa K."/>
        </authorList>
    </citation>
    <scope>NUCLEOTIDE SEQUENCE [LARGE SCALE GENOMIC DNA]</scope>
</reference>